<dbReference type="EMBL" id="KN847501">
    <property type="protein sequence ID" value="KIW09929.1"/>
    <property type="molecule type" value="Genomic_DNA"/>
</dbReference>
<sequence length="278" mass="31169">MSERVNHDQELLSKLVPAYAPGCKRLTPAPGYLEAVAIPKVTYVMDSIVRATTSGLVTADGQEHKVDVIIAATGFPEFTVPRYPIIDQDSVTLESLWSPHGKIGYPKSYFGVMTPGFPNMFFVLQVQGTSLGGTVPVQCEQTATYIARCIRKIQSQSYSALEPSQDATDEFDAVVNGFFADKVSTDSCSSWWKLGKGSTRVTVSWPGTGHHKWDISREPRWEDFVFHRQRGALGNRFEYFGNGYTRKEVDGCQEDLTRYLRPRGKVDLRTLHESWTET</sequence>
<evidence type="ECO:0000313" key="4">
    <source>
        <dbReference type="Proteomes" id="UP000053328"/>
    </source>
</evidence>
<dbReference type="Proteomes" id="UP000053328">
    <property type="component" value="Unassembled WGS sequence"/>
</dbReference>
<comment type="similarity">
    <text evidence="2">Belongs to the FAD-binding monooxygenase family.</text>
</comment>
<dbReference type="VEuPathDB" id="FungiDB:PV08_11705"/>
<dbReference type="SUPFAM" id="SSF51905">
    <property type="entry name" value="FAD/NAD(P)-binding domain"/>
    <property type="match status" value="1"/>
</dbReference>
<evidence type="ECO:0000313" key="3">
    <source>
        <dbReference type="EMBL" id="KIW09929.1"/>
    </source>
</evidence>
<dbReference type="OrthoDB" id="74360at2759"/>
<dbReference type="PANTHER" id="PTHR42877:SF6">
    <property type="entry name" value="MONOOXYGENASE, PUTATIVE (AFU_ORTHOLOGUE AFUA_3G15050)-RELATED"/>
    <property type="match status" value="1"/>
</dbReference>
<keyword evidence="4" id="KW-1185">Reference proteome</keyword>
<comment type="cofactor">
    <cofactor evidence="1">
        <name>FAD</name>
        <dbReference type="ChEBI" id="CHEBI:57692"/>
    </cofactor>
</comment>
<dbReference type="InterPro" id="IPR051209">
    <property type="entry name" value="FAD-bind_Monooxygenase_sf"/>
</dbReference>
<protein>
    <submittedName>
        <fullName evidence="3">Uncharacterized protein</fullName>
    </submittedName>
</protein>
<dbReference type="HOGENOM" id="CLU_1001271_0_0_1"/>
<dbReference type="PANTHER" id="PTHR42877">
    <property type="entry name" value="L-ORNITHINE N(5)-MONOOXYGENASE-RELATED"/>
    <property type="match status" value="1"/>
</dbReference>
<dbReference type="InterPro" id="IPR036188">
    <property type="entry name" value="FAD/NAD-bd_sf"/>
</dbReference>
<organism evidence="3 4">
    <name type="scientific">Exophiala spinifera</name>
    <dbReference type="NCBI Taxonomy" id="91928"/>
    <lineage>
        <taxon>Eukaryota</taxon>
        <taxon>Fungi</taxon>
        <taxon>Dikarya</taxon>
        <taxon>Ascomycota</taxon>
        <taxon>Pezizomycotina</taxon>
        <taxon>Eurotiomycetes</taxon>
        <taxon>Chaetothyriomycetidae</taxon>
        <taxon>Chaetothyriales</taxon>
        <taxon>Herpotrichiellaceae</taxon>
        <taxon>Exophiala</taxon>
    </lineage>
</organism>
<accession>A0A0D2BEZ0</accession>
<dbReference type="Gene3D" id="3.50.50.60">
    <property type="entry name" value="FAD/NAD(P)-binding domain"/>
    <property type="match status" value="1"/>
</dbReference>
<name>A0A0D2BEZ0_9EURO</name>
<dbReference type="GeneID" id="27338788"/>
<reference evidence="3 4" key="1">
    <citation type="submission" date="2015-01" db="EMBL/GenBank/DDBJ databases">
        <title>The Genome Sequence of Exophiala spinifera CBS89968.</title>
        <authorList>
            <consortium name="The Broad Institute Genomics Platform"/>
            <person name="Cuomo C."/>
            <person name="de Hoog S."/>
            <person name="Gorbushina A."/>
            <person name="Stielow B."/>
            <person name="Teixiera M."/>
            <person name="Abouelleil A."/>
            <person name="Chapman S.B."/>
            <person name="Priest M."/>
            <person name="Young S.K."/>
            <person name="Wortman J."/>
            <person name="Nusbaum C."/>
            <person name="Birren B."/>
        </authorList>
    </citation>
    <scope>NUCLEOTIDE SEQUENCE [LARGE SCALE GENOMIC DNA]</scope>
    <source>
        <strain evidence="3 4">CBS 89968</strain>
    </source>
</reference>
<evidence type="ECO:0000256" key="1">
    <source>
        <dbReference type="ARBA" id="ARBA00001974"/>
    </source>
</evidence>
<evidence type="ECO:0000256" key="2">
    <source>
        <dbReference type="ARBA" id="ARBA00010139"/>
    </source>
</evidence>
<dbReference type="RefSeq" id="XP_016230145.1">
    <property type="nucleotide sequence ID" value="XM_016386013.1"/>
</dbReference>
<dbReference type="AlphaFoldDB" id="A0A0D2BEZ0"/>
<proteinExistence type="inferred from homology"/>
<gene>
    <name evidence="3" type="ORF">PV08_11705</name>
</gene>